<evidence type="ECO:0000259" key="19">
    <source>
        <dbReference type="PROSITE" id="PS50240"/>
    </source>
</evidence>
<dbReference type="PANTHER" id="PTHR11675">
    <property type="entry name" value="N-ACETYLGALACTOSAMINYLTRANSFERASE"/>
    <property type="match status" value="1"/>
</dbReference>
<comment type="pathway">
    <text evidence="3">Protein modification; protein glycosylation.</text>
</comment>
<gene>
    <name evidence="20" type="ORF">OKIOD_LOCUS4128</name>
</gene>
<dbReference type="PANTHER" id="PTHR11675:SF126">
    <property type="entry name" value="RICIN B LECTIN DOMAIN-CONTAINING PROTEIN"/>
    <property type="match status" value="1"/>
</dbReference>
<keyword evidence="15" id="KW-0645">Protease</keyword>
<evidence type="ECO:0000259" key="18">
    <source>
        <dbReference type="PROSITE" id="PS50060"/>
    </source>
</evidence>
<evidence type="ECO:0000256" key="17">
    <source>
        <dbReference type="SAM" id="SignalP"/>
    </source>
</evidence>
<dbReference type="InterPro" id="IPR023415">
    <property type="entry name" value="LDLR_class-A_CS"/>
</dbReference>
<comment type="caution">
    <text evidence="14">Lacks conserved residue(s) required for the propagation of feature annotation.</text>
</comment>
<dbReference type="SUPFAM" id="SSF49899">
    <property type="entry name" value="Concanavalin A-like lectins/glucanases"/>
    <property type="match status" value="1"/>
</dbReference>
<dbReference type="InterPro" id="IPR001314">
    <property type="entry name" value="Peptidase_S1A"/>
</dbReference>
<evidence type="ECO:0000256" key="11">
    <source>
        <dbReference type="ARBA" id="ARBA00023136"/>
    </source>
</evidence>
<dbReference type="InterPro" id="IPR035992">
    <property type="entry name" value="Ricin_B-like_lectins"/>
</dbReference>
<dbReference type="SMART" id="SM00192">
    <property type="entry name" value="LDLa"/>
    <property type="match status" value="1"/>
</dbReference>
<evidence type="ECO:0000256" key="4">
    <source>
        <dbReference type="ARBA" id="ARBA00005680"/>
    </source>
</evidence>
<keyword evidence="10" id="KW-0333">Golgi apparatus</keyword>
<dbReference type="InterPro" id="IPR029044">
    <property type="entry name" value="Nucleotide-diphossugar_trans"/>
</dbReference>
<dbReference type="PROSITE" id="PS00135">
    <property type="entry name" value="TRYPSIN_SER"/>
    <property type="match status" value="1"/>
</dbReference>
<evidence type="ECO:0000256" key="12">
    <source>
        <dbReference type="ARBA" id="ARBA00023157"/>
    </source>
</evidence>
<dbReference type="Proteomes" id="UP001158576">
    <property type="component" value="Chromosome PAR"/>
</dbReference>
<dbReference type="Gene3D" id="2.60.120.200">
    <property type="match status" value="2"/>
</dbReference>
<evidence type="ECO:0000313" key="20">
    <source>
        <dbReference type="EMBL" id="CAG5090358.1"/>
    </source>
</evidence>
<keyword evidence="6" id="KW-0812">Transmembrane</keyword>
<dbReference type="Gene3D" id="3.90.550.10">
    <property type="entry name" value="Spore Coat Polysaccharide Biosynthesis Protein SpsA, Chain A"/>
    <property type="match status" value="1"/>
</dbReference>
<keyword evidence="15" id="KW-0720">Serine protease</keyword>
<evidence type="ECO:0000313" key="21">
    <source>
        <dbReference type="Proteomes" id="UP001158576"/>
    </source>
</evidence>
<dbReference type="CDD" id="cd00190">
    <property type="entry name" value="Tryp_SPc"/>
    <property type="match status" value="1"/>
</dbReference>
<evidence type="ECO:0000256" key="15">
    <source>
        <dbReference type="RuleBase" id="RU363034"/>
    </source>
</evidence>
<reference evidence="20 21" key="1">
    <citation type="submission" date="2021-04" db="EMBL/GenBank/DDBJ databases">
        <authorList>
            <person name="Bliznina A."/>
        </authorList>
    </citation>
    <scope>NUCLEOTIDE SEQUENCE [LARGE SCALE GENOMIC DNA]</scope>
</reference>
<dbReference type="PROSITE" id="PS50068">
    <property type="entry name" value="LDLRA_2"/>
    <property type="match status" value="1"/>
</dbReference>
<evidence type="ECO:0000256" key="7">
    <source>
        <dbReference type="ARBA" id="ARBA00022734"/>
    </source>
</evidence>
<keyword evidence="13" id="KW-0464">Manganese</keyword>
<feature type="domain" description="Peptidase S1" evidence="19">
    <location>
        <begin position="562"/>
        <end position="810"/>
    </location>
</feature>
<evidence type="ECO:0000256" key="16">
    <source>
        <dbReference type="SAM" id="MobiDB-lite"/>
    </source>
</evidence>
<evidence type="ECO:0000256" key="6">
    <source>
        <dbReference type="ARBA" id="ARBA00022692"/>
    </source>
</evidence>
<dbReference type="SUPFAM" id="SSF50370">
    <property type="entry name" value="Ricin B-like lectins"/>
    <property type="match status" value="1"/>
</dbReference>
<evidence type="ECO:0000256" key="2">
    <source>
        <dbReference type="ARBA" id="ARBA00004323"/>
    </source>
</evidence>
<dbReference type="InterPro" id="IPR036055">
    <property type="entry name" value="LDL_receptor-like_sf"/>
</dbReference>
<dbReference type="SMART" id="SM00020">
    <property type="entry name" value="Tryp_SPc"/>
    <property type="match status" value="1"/>
</dbReference>
<proteinExistence type="inferred from homology"/>
<dbReference type="PROSITE" id="PS50060">
    <property type="entry name" value="MAM_2"/>
    <property type="match status" value="1"/>
</dbReference>
<keyword evidence="21" id="KW-1185">Reference proteome</keyword>
<feature type="disulfide bond" evidence="14">
    <location>
        <begin position="489"/>
        <end position="507"/>
    </location>
</feature>
<keyword evidence="17" id="KW-0732">Signal</keyword>
<dbReference type="InterPro" id="IPR000772">
    <property type="entry name" value="Ricin_B_lectin"/>
</dbReference>
<dbReference type="SUPFAM" id="SSF50494">
    <property type="entry name" value="Trypsin-like serine proteases"/>
    <property type="match status" value="1"/>
</dbReference>
<feature type="region of interest" description="Disordered" evidence="16">
    <location>
        <begin position="1395"/>
        <end position="1417"/>
    </location>
</feature>
<evidence type="ECO:0000256" key="9">
    <source>
        <dbReference type="ARBA" id="ARBA00022989"/>
    </source>
</evidence>
<feature type="region of interest" description="Disordered" evidence="16">
    <location>
        <begin position="1505"/>
        <end position="1538"/>
    </location>
</feature>
<dbReference type="Gene3D" id="2.40.10.10">
    <property type="entry name" value="Trypsin-like serine proteases"/>
    <property type="match status" value="2"/>
</dbReference>
<dbReference type="Pfam" id="PF00535">
    <property type="entry name" value="Glycos_transf_2"/>
    <property type="match status" value="1"/>
</dbReference>
<dbReference type="PROSITE" id="PS01209">
    <property type="entry name" value="LDLRA_1"/>
    <property type="match status" value="1"/>
</dbReference>
<keyword evidence="8" id="KW-0735">Signal-anchor</keyword>
<evidence type="ECO:0000256" key="3">
    <source>
        <dbReference type="ARBA" id="ARBA00004922"/>
    </source>
</evidence>
<dbReference type="CDD" id="cd00112">
    <property type="entry name" value="LDLa"/>
    <property type="match status" value="1"/>
</dbReference>
<dbReference type="EMBL" id="OU015568">
    <property type="protein sequence ID" value="CAG5090358.1"/>
    <property type="molecule type" value="Genomic_DNA"/>
</dbReference>
<dbReference type="Pfam" id="PF00089">
    <property type="entry name" value="Trypsin"/>
    <property type="match status" value="1"/>
</dbReference>
<keyword evidence="15" id="KW-0378">Hydrolase</keyword>
<dbReference type="Pfam" id="PF00629">
    <property type="entry name" value="MAM"/>
    <property type="match status" value="1"/>
</dbReference>
<dbReference type="PROSITE" id="PS50231">
    <property type="entry name" value="RICIN_B_LECTIN"/>
    <property type="match status" value="1"/>
</dbReference>
<dbReference type="PROSITE" id="PS50240">
    <property type="entry name" value="TRYPSIN_DOM"/>
    <property type="match status" value="1"/>
</dbReference>
<comment type="subcellular location">
    <subcellularLocation>
        <location evidence="2">Golgi apparatus membrane</location>
        <topology evidence="2">Single-pass type II membrane protein</topology>
    </subcellularLocation>
</comment>
<dbReference type="InterPro" id="IPR001173">
    <property type="entry name" value="Glyco_trans_2-like"/>
</dbReference>
<dbReference type="PROSITE" id="PS00134">
    <property type="entry name" value="TRYPSIN_HIS"/>
    <property type="match status" value="1"/>
</dbReference>
<evidence type="ECO:0000256" key="14">
    <source>
        <dbReference type="PROSITE-ProRule" id="PRU00124"/>
    </source>
</evidence>
<keyword evidence="9" id="KW-1133">Transmembrane helix</keyword>
<name>A0ABN7S3Y0_OIKDI</name>
<evidence type="ECO:0000256" key="8">
    <source>
        <dbReference type="ARBA" id="ARBA00022968"/>
    </source>
</evidence>
<evidence type="ECO:0000256" key="5">
    <source>
        <dbReference type="ARBA" id="ARBA00012644"/>
    </source>
</evidence>
<keyword evidence="12 14" id="KW-1015">Disulfide bond</keyword>
<dbReference type="InterPro" id="IPR043504">
    <property type="entry name" value="Peptidase_S1_PA_chymotrypsin"/>
</dbReference>
<evidence type="ECO:0000256" key="13">
    <source>
        <dbReference type="ARBA" id="ARBA00023211"/>
    </source>
</evidence>
<protein>
    <recommendedName>
        <fullName evidence="5">polypeptide N-acetylgalactosaminyltransferase</fullName>
        <ecNumber evidence="5">2.4.1.41</ecNumber>
    </recommendedName>
</protein>
<dbReference type="InterPro" id="IPR033116">
    <property type="entry name" value="TRYPSIN_SER"/>
</dbReference>
<dbReference type="InterPro" id="IPR001254">
    <property type="entry name" value="Trypsin_dom"/>
</dbReference>
<dbReference type="Gene3D" id="2.80.10.50">
    <property type="match status" value="1"/>
</dbReference>
<accession>A0ABN7S3Y0</accession>
<feature type="signal peptide" evidence="17">
    <location>
        <begin position="1"/>
        <end position="16"/>
    </location>
</feature>
<keyword evidence="7" id="KW-0430">Lectin</keyword>
<comment type="similarity">
    <text evidence="4">Belongs to the glycosyltransferase 2 family. GalNAc-T subfamily.</text>
</comment>
<evidence type="ECO:0000256" key="1">
    <source>
        <dbReference type="ARBA" id="ARBA00001936"/>
    </source>
</evidence>
<feature type="chain" id="PRO_5047199033" description="polypeptide N-acetylgalactosaminyltransferase" evidence="17">
    <location>
        <begin position="17"/>
        <end position="1538"/>
    </location>
</feature>
<dbReference type="SUPFAM" id="SSF57424">
    <property type="entry name" value="LDL receptor-like module"/>
    <property type="match status" value="1"/>
</dbReference>
<dbReference type="SUPFAM" id="SSF53448">
    <property type="entry name" value="Nucleotide-diphospho-sugar transferases"/>
    <property type="match status" value="1"/>
</dbReference>
<dbReference type="InterPro" id="IPR000998">
    <property type="entry name" value="MAM_dom"/>
</dbReference>
<dbReference type="InterPro" id="IPR009003">
    <property type="entry name" value="Peptidase_S1_PA"/>
</dbReference>
<dbReference type="InterPro" id="IPR018114">
    <property type="entry name" value="TRYPSIN_HIS"/>
</dbReference>
<dbReference type="InterPro" id="IPR045885">
    <property type="entry name" value="GalNAc-T"/>
</dbReference>
<keyword evidence="11" id="KW-0472">Membrane</keyword>
<comment type="cofactor">
    <cofactor evidence="1">
        <name>Mn(2+)</name>
        <dbReference type="ChEBI" id="CHEBI:29035"/>
    </cofactor>
</comment>
<dbReference type="Gene3D" id="4.10.400.10">
    <property type="entry name" value="Low-density Lipoprotein Receptor"/>
    <property type="match status" value="1"/>
</dbReference>
<organism evidence="20 21">
    <name type="scientific">Oikopleura dioica</name>
    <name type="common">Tunicate</name>
    <dbReference type="NCBI Taxonomy" id="34765"/>
    <lineage>
        <taxon>Eukaryota</taxon>
        <taxon>Metazoa</taxon>
        <taxon>Chordata</taxon>
        <taxon>Tunicata</taxon>
        <taxon>Appendicularia</taxon>
        <taxon>Copelata</taxon>
        <taxon>Oikopleuridae</taxon>
        <taxon>Oikopleura</taxon>
    </lineage>
</organism>
<dbReference type="CDD" id="cd02510">
    <property type="entry name" value="pp-GalNAc-T"/>
    <property type="match status" value="1"/>
</dbReference>
<dbReference type="InterPro" id="IPR013320">
    <property type="entry name" value="ConA-like_dom_sf"/>
</dbReference>
<dbReference type="EC" id="2.4.1.41" evidence="5"/>
<dbReference type="Pfam" id="PF00652">
    <property type="entry name" value="Ricin_B_lectin"/>
    <property type="match status" value="1"/>
</dbReference>
<dbReference type="InterPro" id="IPR002172">
    <property type="entry name" value="LDrepeatLR_classA_rpt"/>
</dbReference>
<dbReference type="PRINTS" id="PR00722">
    <property type="entry name" value="CHYMOTRYPSIN"/>
</dbReference>
<dbReference type="SMART" id="SM00137">
    <property type="entry name" value="MAM"/>
    <property type="match status" value="1"/>
</dbReference>
<sequence>MLRFSPFFVFLPVFSSERVFHCDFEADWCGAEDIPGDFLLSESNTDTPTHGTGPQFGDHTSGNGYFIFAECSWPRKEGDKAGIVDEEHSRLPARQIKEYKDGSEEASSCQNEQTRSLSCNFDDELLDSDECGWRVTGLTRWEGETFTPGTGPSAAQTGSHYVYLESSDLSQGSLESFSLQSGASICLTFAYHIRAHKKSSLEVTANDEVIWRSSGIWNEETNKWKKAQLDIYMKKTGKIKISAVAKSVQSDIAIDSIKVSGCPCNYDEDKQSVLNCNFEEEKSTCGFTPSSFIKLRKGILVNPFGKLTSAKNEDSGCLSIVYRSTQDKMKLAAYDNSSRKNRLVWETTQNTRGAWVKESFNVGKHGLTFKNEPLDLSNLFGTGYEIQSTSFNFLPCPEKAECNFESDFCNLEYSEAEDKELMQIDFYGKTKKGVHLEYGESIEGKNHWRVGCLKIKAEDYSLISSVSLHSGPCLPCCQNDGIGQLWSKCRNGQCIASDDLCDGFDDCGDGSDEADDICDRSKNQCGVSELILDQMSSSSAKSWEELLNLPGLGGEEGPRLKLAGGHIGRKSQFPWLALIYIFYKGEQKVCGGGILDNKWIITAAHCVQKYDSMEIVLGEHDRLQDGRNEQKFQQDIVVTHEYYEHRSGRSPKNDIALIRLNDDIIFDENVLPICWDTGFNVGFTGDDCAIAGWGYTENTIDNSVIQRYGAMQILEKTDCQERWNGTEIPENTICAGERYQVSACRGDSGGPLVCKGPDERWHLRGIVSFGRGKCSTRSPLPTVFTDIPKFKRVRTVAFAVFCFLVCVIFWHVKQEYPKTVKLKHRSDENQSLGHKYAEVVKKSDSHHSPIVLKRPDEMPPLLPRPLGDAITEGQMGKSVKLTEEQKKSDEYKKIVDRFMVNHLASERISLHRTVGEHRHKHCVALANKGYRYDQLPTTSVIVTFYNEGWTTLLRTIYSILHTSPEVLLKEIILIDDDSDKVEFPRLGQELEDIVATMPRVRLIRTKQREGLVRARLLGAELATGEVLTFLDCHIECNDGWLEPLLQRIAENDSVVAVPIISTISWQDFGFHHSSGSIEPQIGGFDWRLTFQWHSIPEEIRAKRIADTDPVPTPTMAGGLFAVSRQYFRSIGSYDTGMEVWGGENLEMSFRVWMCGGSLEIIPCSIVGHVFPKTAPYERKSFTPNTVRAVEVWLDDYKRHFYARNPPSKLEKYGDISERVKLRNGLQCRSFQWYLENIYPDLPVPEDLPGQYGALHNKGTPSRCLDYNPPENDLTHGTVGTFGCHGQGGNQFFEFNSKGHLRYTSQFELCIAKKDDNSGEIAAVMCNGKNVNPPARAIWIKIPQDDGKTFQLKNKSNGLCIATEKTGGNPKVVFEACKNMLVNDSIVETSLLDLEEKENDAPDRGSQKGYKPTITQLGDPLKIKPKKKKKKKYLGFGEINSCPCQQSCDCEYETSSDEFVPQTWDEFEPSPQKTSKKVTFAEYLPAITKSGDSFNAKRRNVKKYRGFGKPVSTCPRKSGDIESDTPSEEYVPQTWDEFE</sequence>
<evidence type="ECO:0000256" key="10">
    <source>
        <dbReference type="ARBA" id="ARBA00023034"/>
    </source>
</evidence>
<feature type="domain" description="MAM" evidence="18">
    <location>
        <begin position="117"/>
        <end position="266"/>
    </location>
</feature>